<feature type="transmembrane region" description="Helical" evidence="2">
    <location>
        <begin position="43"/>
        <end position="62"/>
    </location>
</feature>
<comment type="caution">
    <text evidence="1">Lacks conserved residue(s) required for the propagation of feature annotation.</text>
</comment>
<name>A0A8S1F3L4_9PELO</name>
<keyword evidence="2" id="KW-0472">Membrane</keyword>
<evidence type="ECO:0000313" key="5">
    <source>
        <dbReference type="Proteomes" id="UP000494206"/>
    </source>
</evidence>
<dbReference type="InterPro" id="IPR007026">
    <property type="entry name" value="CC_domain"/>
</dbReference>
<dbReference type="PANTHER" id="PTHR46219:SF15">
    <property type="entry name" value="SHKT DOMAIN-CONTAINING PROTEIN"/>
    <property type="match status" value="1"/>
</dbReference>
<dbReference type="Pfam" id="PF04942">
    <property type="entry name" value="CC"/>
    <property type="match status" value="1"/>
</dbReference>
<dbReference type="PANTHER" id="PTHR46219">
    <property type="entry name" value="PROTEIN CBG11138"/>
    <property type="match status" value="1"/>
</dbReference>
<gene>
    <name evidence="4" type="ORF">CBOVIS_LOCUS7386</name>
</gene>
<evidence type="ECO:0000256" key="1">
    <source>
        <dbReference type="PROSITE-ProRule" id="PRU01005"/>
    </source>
</evidence>
<reference evidence="4 5" key="1">
    <citation type="submission" date="2020-04" db="EMBL/GenBank/DDBJ databases">
        <authorList>
            <person name="Laetsch R D."/>
            <person name="Stevens L."/>
            <person name="Kumar S."/>
            <person name="Blaxter L. M."/>
        </authorList>
    </citation>
    <scope>NUCLEOTIDE SEQUENCE [LARGE SCALE GENOMIC DNA]</scope>
</reference>
<accession>A0A8S1F3L4</accession>
<organism evidence="4 5">
    <name type="scientific">Caenorhabditis bovis</name>
    <dbReference type="NCBI Taxonomy" id="2654633"/>
    <lineage>
        <taxon>Eukaryota</taxon>
        <taxon>Metazoa</taxon>
        <taxon>Ecdysozoa</taxon>
        <taxon>Nematoda</taxon>
        <taxon>Chromadorea</taxon>
        <taxon>Rhabditida</taxon>
        <taxon>Rhabditina</taxon>
        <taxon>Rhabditomorpha</taxon>
        <taxon>Rhabditoidea</taxon>
        <taxon>Rhabditidae</taxon>
        <taxon>Peloderinae</taxon>
        <taxon>Caenorhabditis</taxon>
    </lineage>
</organism>
<evidence type="ECO:0000256" key="2">
    <source>
        <dbReference type="SAM" id="Phobius"/>
    </source>
</evidence>
<comment type="caution">
    <text evidence="4">The sequence shown here is derived from an EMBL/GenBank/DDBJ whole genome shotgun (WGS) entry which is preliminary data.</text>
</comment>
<dbReference type="Gene3D" id="1.10.10.1870">
    <property type="entry name" value="ShTK domain-like"/>
    <property type="match status" value="1"/>
</dbReference>
<dbReference type="Proteomes" id="UP000494206">
    <property type="component" value="Unassembled WGS sequence"/>
</dbReference>
<dbReference type="Gene3D" id="1.10.10.1940">
    <property type="match status" value="1"/>
</dbReference>
<dbReference type="EMBL" id="CADEPM010000004">
    <property type="protein sequence ID" value="CAB3405154.1"/>
    <property type="molecule type" value="Genomic_DNA"/>
</dbReference>
<dbReference type="Pfam" id="PF01549">
    <property type="entry name" value="ShK"/>
    <property type="match status" value="2"/>
</dbReference>
<sequence length="192" mass="20973">MRKAANALRRTLSRIQIATKTGIELARVYKEQNEARKTINSKIMKVCVLFAALISTAIGQTLTCRTQTMPSLNGQCPTGMTIVSDGDCCNDGDVQTQTPTPVCEDKVNPNTGVSDCPANANLCNDSRYRSFMRTECPKTCKCCSSDNGNTNCVDKVNARTGISECPQNANLCRHSGYVDFMRNECPKTCGYC</sequence>
<protein>
    <recommendedName>
        <fullName evidence="3">ShKT domain-containing protein</fullName>
    </recommendedName>
</protein>
<keyword evidence="5" id="KW-1185">Reference proteome</keyword>
<dbReference type="OrthoDB" id="5863778at2759"/>
<keyword evidence="2" id="KW-1133">Transmembrane helix</keyword>
<feature type="domain" description="ShKT" evidence="3">
    <location>
        <begin position="143"/>
        <end position="192"/>
    </location>
</feature>
<evidence type="ECO:0000313" key="4">
    <source>
        <dbReference type="EMBL" id="CAB3405154.1"/>
    </source>
</evidence>
<dbReference type="AlphaFoldDB" id="A0A8S1F3L4"/>
<dbReference type="PROSITE" id="PS51670">
    <property type="entry name" value="SHKT"/>
    <property type="match status" value="2"/>
</dbReference>
<proteinExistence type="predicted"/>
<evidence type="ECO:0000259" key="3">
    <source>
        <dbReference type="PROSITE" id="PS51670"/>
    </source>
</evidence>
<keyword evidence="2" id="KW-0812">Transmembrane</keyword>
<feature type="domain" description="ShKT" evidence="3">
    <location>
        <begin position="103"/>
        <end position="142"/>
    </location>
</feature>
<dbReference type="InterPro" id="IPR003582">
    <property type="entry name" value="ShKT_dom"/>
</dbReference>
<dbReference type="SMART" id="SM00254">
    <property type="entry name" value="ShKT"/>
    <property type="match status" value="2"/>
</dbReference>